<dbReference type="PANTHER" id="PTHR43300:SF7">
    <property type="entry name" value="UDP-N-ACETYLBACILLOSAMINE N-ACETYLTRANSFERASE"/>
    <property type="match status" value="1"/>
</dbReference>
<proteinExistence type="inferred from homology"/>
<dbReference type="InterPro" id="IPR011004">
    <property type="entry name" value="Trimer_LpxA-like_sf"/>
</dbReference>
<comment type="similarity">
    <text evidence="1">Belongs to the transferase hexapeptide repeat family.</text>
</comment>
<evidence type="ECO:0000313" key="3">
    <source>
        <dbReference type="Proteomes" id="UP001610100"/>
    </source>
</evidence>
<dbReference type="EMBL" id="JBAWKB010000004">
    <property type="protein sequence ID" value="MFH6772684.1"/>
    <property type="molecule type" value="Genomic_DNA"/>
</dbReference>
<dbReference type="RefSeq" id="WP_344741884.1">
    <property type="nucleotide sequence ID" value="NZ_BAABAY010000006.1"/>
</dbReference>
<accession>A0ABW7N0U7</accession>
<sequence length="218" mass="24188">MVNSVKNSVIIIGYHRDMSTVISCVEAENKNSILGIIYFDDKNASNSDYERLGNIEDLSSILKKYKKVYGIIAAFENQKRKMIYENIISLVPEFNFKTVIHPSVILGREVSIGKGSFLMANCIINSNVTLGEFCFLSGNLSVGHDCIINNFVDIEMNVTVGGYVQIGDFSKVEMSSKIIQNTKIGNLCGILANSLVTKDVKDYFTVYGTPAKIIKTQE</sequence>
<dbReference type="Gene3D" id="2.160.10.10">
    <property type="entry name" value="Hexapeptide repeat proteins"/>
    <property type="match status" value="1"/>
</dbReference>
<dbReference type="PANTHER" id="PTHR43300">
    <property type="entry name" value="ACETYLTRANSFERASE"/>
    <property type="match status" value="1"/>
</dbReference>
<evidence type="ECO:0000313" key="2">
    <source>
        <dbReference type="EMBL" id="MFH6772684.1"/>
    </source>
</evidence>
<gene>
    <name evidence="2" type="ORF">V8G58_12135</name>
</gene>
<dbReference type="SUPFAM" id="SSF51161">
    <property type="entry name" value="Trimeric LpxA-like enzymes"/>
    <property type="match status" value="1"/>
</dbReference>
<comment type="caution">
    <text evidence="2">The sequence shown here is derived from an EMBL/GenBank/DDBJ whole genome shotgun (WGS) entry which is preliminary data.</text>
</comment>
<evidence type="ECO:0008006" key="4">
    <source>
        <dbReference type="Google" id="ProtNLM"/>
    </source>
</evidence>
<dbReference type="InterPro" id="IPR050179">
    <property type="entry name" value="Trans_hexapeptide_repeat"/>
</dbReference>
<reference evidence="2 3" key="1">
    <citation type="submission" date="2024-02" db="EMBL/GenBank/DDBJ databases">
        <title>A Gaetbulibacter species isolated from tidal flats and genomic insights of their niches.</title>
        <authorList>
            <person name="Ye Y."/>
        </authorList>
    </citation>
    <scope>NUCLEOTIDE SEQUENCE [LARGE SCALE GENOMIC DNA]</scope>
    <source>
        <strain evidence="2 3">KYW382</strain>
    </source>
</reference>
<name>A0ABW7N0U7_9FLAO</name>
<protein>
    <recommendedName>
        <fullName evidence="4">Acetyltransferase</fullName>
    </recommendedName>
</protein>
<evidence type="ECO:0000256" key="1">
    <source>
        <dbReference type="ARBA" id="ARBA00007274"/>
    </source>
</evidence>
<dbReference type="Proteomes" id="UP001610100">
    <property type="component" value="Unassembled WGS sequence"/>
</dbReference>
<organism evidence="2 3">
    <name type="scientific">Gaetbulibacter aestuarii</name>
    <dbReference type="NCBI Taxonomy" id="1502358"/>
    <lineage>
        <taxon>Bacteria</taxon>
        <taxon>Pseudomonadati</taxon>
        <taxon>Bacteroidota</taxon>
        <taxon>Flavobacteriia</taxon>
        <taxon>Flavobacteriales</taxon>
        <taxon>Flavobacteriaceae</taxon>
        <taxon>Gaetbulibacter</taxon>
    </lineage>
</organism>
<keyword evidence="3" id="KW-1185">Reference proteome</keyword>